<reference evidence="2" key="2">
    <citation type="submission" date="2024-10" db="UniProtKB">
        <authorList>
            <consortium name="EnsemblProtists"/>
        </authorList>
    </citation>
    <scope>IDENTIFICATION</scope>
</reference>
<dbReference type="KEGG" id="ehx:EMIHUDRAFT_227253"/>
<keyword evidence="3" id="KW-1185">Reference proteome</keyword>
<dbReference type="AlphaFoldDB" id="A0A0D3KJ01"/>
<proteinExistence type="predicted"/>
<feature type="compositionally biased region" description="Polar residues" evidence="1">
    <location>
        <begin position="99"/>
        <end position="112"/>
    </location>
</feature>
<evidence type="ECO:0000256" key="1">
    <source>
        <dbReference type="SAM" id="MobiDB-lite"/>
    </source>
</evidence>
<dbReference type="GeneID" id="17281007"/>
<dbReference type="RefSeq" id="XP_005788165.1">
    <property type="nucleotide sequence ID" value="XM_005788108.1"/>
</dbReference>
<reference evidence="3" key="1">
    <citation type="journal article" date="2013" name="Nature">
        <title>Pan genome of the phytoplankton Emiliania underpins its global distribution.</title>
        <authorList>
            <person name="Read B.A."/>
            <person name="Kegel J."/>
            <person name="Klute M.J."/>
            <person name="Kuo A."/>
            <person name="Lefebvre S.C."/>
            <person name="Maumus F."/>
            <person name="Mayer C."/>
            <person name="Miller J."/>
            <person name="Monier A."/>
            <person name="Salamov A."/>
            <person name="Young J."/>
            <person name="Aguilar M."/>
            <person name="Claverie J.M."/>
            <person name="Frickenhaus S."/>
            <person name="Gonzalez K."/>
            <person name="Herman E.K."/>
            <person name="Lin Y.C."/>
            <person name="Napier J."/>
            <person name="Ogata H."/>
            <person name="Sarno A.F."/>
            <person name="Shmutz J."/>
            <person name="Schroeder D."/>
            <person name="de Vargas C."/>
            <person name="Verret F."/>
            <person name="von Dassow P."/>
            <person name="Valentin K."/>
            <person name="Van de Peer Y."/>
            <person name="Wheeler G."/>
            <person name="Dacks J.B."/>
            <person name="Delwiche C.F."/>
            <person name="Dyhrman S.T."/>
            <person name="Glockner G."/>
            <person name="John U."/>
            <person name="Richards T."/>
            <person name="Worden A.Z."/>
            <person name="Zhang X."/>
            <person name="Grigoriev I.V."/>
            <person name="Allen A.E."/>
            <person name="Bidle K."/>
            <person name="Borodovsky M."/>
            <person name="Bowler C."/>
            <person name="Brownlee C."/>
            <person name="Cock J.M."/>
            <person name="Elias M."/>
            <person name="Gladyshev V.N."/>
            <person name="Groth M."/>
            <person name="Guda C."/>
            <person name="Hadaegh A."/>
            <person name="Iglesias-Rodriguez M.D."/>
            <person name="Jenkins J."/>
            <person name="Jones B.M."/>
            <person name="Lawson T."/>
            <person name="Leese F."/>
            <person name="Lindquist E."/>
            <person name="Lobanov A."/>
            <person name="Lomsadze A."/>
            <person name="Malik S.B."/>
            <person name="Marsh M.E."/>
            <person name="Mackinder L."/>
            <person name="Mock T."/>
            <person name="Mueller-Roeber B."/>
            <person name="Pagarete A."/>
            <person name="Parker M."/>
            <person name="Probert I."/>
            <person name="Quesneville H."/>
            <person name="Raines C."/>
            <person name="Rensing S.A."/>
            <person name="Riano-Pachon D.M."/>
            <person name="Richier S."/>
            <person name="Rokitta S."/>
            <person name="Shiraiwa Y."/>
            <person name="Soanes D.M."/>
            <person name="van der Giezen M."/>
            <person name="Wahlund T.M."/>
            <person name="Williams B."/>
            <person name="Wilson W."/>
            <person name="Wolfe G."/>
            <person name="Wurch L.L."/>
        </authorList>
    </citation>
    <scope>NUCLEOTIDE SEQUENCE</scope>
</reference>
<organism evidence="2 3">
    <name type="scientific">Emiliania huxleyi (strain CCMP1516)</name>
    <dbReference type="NCBI Taxonomy" id="280463"/>
    <lineage>
        <taxon>Eukaryota</taxon>
        <taxon>Haptista</taxon>
        <taxon>Haptophyta</taxon>
        <taxon>Prymnesiophyceae</taxon>
        <taxon>Isochrysidales</taxon>
        <taxon>Noelaerhabdaceae</taxon>
        <taxon>Emiliania</taxon>
    </lineage>
</organism>
<evidence type="ECO:0000313" key="3">
    <source>
        <dbReference type="Proteomes" id="UP000013827"/>
    </source>
</evidence>
<dbReference type="EnsemblProtists" id="EOD35736">
    <property type="protein sequence ID" value="EOD35736"/>
    <property type="gene ID" value="EMIHUDRAFT_227253"/>
</dbReference>
<sequence>MLDCYYRERNKGLYTADRLNPNNEDQLRAITTRTEQDYYPYWHPTVWRDIAVITDTPDQCDFSCAASQNVEDYGRCWDKTTYDSQDGRCRQLRGRPRDNNNSPRVEGPNNQVECEKGITDNDGTFRPGKWIEGGSWDTWPPDCEKAPFSRDNHLGNAADRDVWHESGGTRHVGANRYRWKQCVPSGLCDDNIDPNGNNNGQCLNNNPVATNQNERNNANCLNNCKDLNAATGYFDGGLVPLNPWLSLETTTYSYMSTRNNDFSNRSQKGSIVVHPWKLPVILGGIDHRLLLPINFVRGLLIAARFLTAYACKGYTASCALAAACVARVKTWVAFGSESHQRSVKSSVCQFERQLA</sequence>
<dbReference type="PANTHER" id="PTHR35170">
    <property type="entry name" value="PROTEIN DD3-3"/>
    <property type="match status" value="1"/>
</dbReference>
<name>A0A0D3KJ01_EMIH1</name>
<accession>A0A0D3KJ01</accession>
<dbReference type="InterPro" id="IPR053320">
    <property type="entry name" value="Protein_DD3-3_O-glyco"/>
</dbReference>
<dbReference type="HOGENOM" id="CLU_781765_0_0_1"/>
<feature type="region of interest" description="Disordered" evidence="1">
    <location>
        <begin position="88"/>
        <end position="131"/>
    </location>
</feature>
<protein>
    <recommendedName>
        <fullName evidence="4">Apple domain-containing protein</fullName>
    </recommendedName>
</protein>
<dbReference type="PANTHER" id="PTHR35170:SF2">
    <property type="entry name" value="PROTEIN DD3-3"/>
    <property type="match status" value="1"/>
</dbReference>
<evidence type="ECO:0000313" key="2">
    <source>
        <dbReference type="EnsemblProtists" id="EOD35736"/>
    </source>
</evidence>
<dbReference type="PaxDb" id="2903-EOD35736"/>
<evidence type="ECO:0008006" key="4">
    <source>
        <dbReference type="Google" id="ProtNLM"/>
    </source>
</evidence>
<dbReference type="Proteomes" id="UP000013827">
    <property type="component" value="Unassembled WGS sequence"/>
</dbReference>